<comment type="caution">
    <text evidence="1">The sequence shown here is derived from an EMBL/GenBank/DDBJ whole genome shotgun (WGS) entry which is preliminary data.</text>
</comment>
<sequence>MELKKDITTLIKSLYKCHSNLIIEQKALVLFNVGAYCVAISNEADQLYIKMGWELIDFAEDNTIYSFMIINQYGVKVLESMNYDLVKYDSIIYHNDIFSTIAELQQSLDYLRISSNEGTIDYPIVDKELSVEGLSFIRTLRLSSLHIDRDKISVLIDNSEVVTLVNEYEWSFSKVERAILDSLKDLFQEQYAYILYMVQNYNLAVRTQQSKNSILHNLFLKKKSENHNGNIVCVKCTDYYLTFDDDAIAIHNLLNNAYLYDIKTLGVRGNICVIINPTQIIELCKQQNNISIISYSEGVPLYSLGLKESFLNIRYKKEISYIDTIIRKHMNGDFTISAVFNGYSLPEQQIS</sequence>
<protein>
    <submittedName>
        <fullName evidence="1">Uncharacterized protein</fullName>
    </submittedName>
</protein>
<accession>A0A096CTU5</accession>
<dbReference type="EMBL" id="JRNR01000080">
    <property type="protein sequence ID" value="KGF48714.1"/>
    <property type="molecule type" value="Genomic_DNA"/>
</dbReference>
<gene>
    <name evidence="1" type="ORF">HMPREF0654_08280</name>
</gene>
<evidence type="ECO:0000313" key="1">
    <source>
        <dbReference type="EMBL" id="KGF48714.1"/>
    </source>
</evidence>
<dbReference type="RefSeq" id="WP_036883861.1">
    <property type="nucleotide sequence ID" value="NZ_JRNR01000080.1"/>
</dbReference>
<organism evidence="1 2">
    <name type="scientific">Prevotella disiens DNF00882</name>
    <dbReference type="NCBI Taxonomy" id="1401075"/>
    <lineage>
        <taxon>Bacteria</taxon>
        <taxon>Pseudomonadati</taxon>
        <taxon>Bacteroidota</taxon>
        <taxon>Bacteroidia</taxon>
        <taxon>Bacteroidales</taxon>
        <taxon>Prevotellaceae</taxon>
        <taxon>Prevotella</taxon>
    </lineage>
</organism>
<evidence type="ECO:0000313" key="2">
    <source>
        <dbReference type="Proteomes" id="UP000029538"/>
    </source>
</evidence>
<dbReference type="Proteomes" id="UP000029538">
    <property type="component" value="Unassembled WGS sequence"/>
</dbReference>
<feature type="non-terminal residue" evidence="1">
    <location>
        <position position="351"/>
    </location>
</feature>
<reference evidence="1 2" key="1">
    <citation type="submission" date="2014-07" db="EMBL/GenBank/DDBJ databases">
        <authorList>
            <person name="McCorrison J."/>
            <person name="Sanka R."/>
            <person name="Torralba M."/>
            <person name="Gillis M."/>
            <person name="Haft D.H."/>
            <person name="Methe B."/>
            <person name="Sutton G."/>
            <person name="Nelson K.E."/>
        </authorList>
    </citation>
    <scope>NUCLEOTIDE SEQUENCE [LARGE SCALE GENOMIC DNA]</scope>
    <source>
        <strain evidence="1 2">DNF00882</strain>
    </source>
</reference>
<name>A0A096CTU5_9BACT</name>
<proteinExistence type="predicted"/>
<dbReference type="AlphaFoldDB" id="A0A096CTU5"/>